<dbReference type="SUPFAM" id="SSF103473">
    <property type="entry name" value="MFS general substrate transporter"/>
    <property type="match status" value="1"/>
</dbReference>
<keyword evidence="8" id="KW-1185">Reference proteome</keyword>
<dbReference type="InterPro" id="IPR013216">
    <property type="entry name" value="Methyltransf_11"/>
</dbReference>
<dbReference type="GO" id="GO:0008757">
    <property type="term" value="F:S-adenosylmethionine-dependent methyltransferase activity"/>
    <property type="evidence" value="ECO:0007669"/>
    <property type="project" value="InterPro"/>
</dbReference>
<dbReference type="KEGG" id="amus:LMH87_002927"/>
<dbReference type="SUPFAM" id="SSF53335">
    <property type="entry name" value="S-adenosyl-L-methionine-dependent methyltransferases"/>
    <property type="match status" value="1"/>
</dbReference>
<dbReference type="Proteomes" id="UP001144673">
    <property type="component" value="Chromosome 3"/>
</dbReference>
<evidence type="ECO:0000313" key="7">
    <source>
        <dbReference type="EMBL" id="KAJ4148460.1"/>
    </source>
</evidence>
<feature type="transmembrane region" description="Helical" evidence="5">
    <location>
        <begin position="218"/>
        <end position="237"/>
    </location>
</feature>
<feature type="transmembrane region" description="Helical" evidence="5">
    <location>
        <begin position="487"/>
        <end position="507"/>
    </location>
</feature>
<gene>
    <name evidence="7" type="ORF">LMH87_002927</name>
</gene>
<accession>A0A9W8Q9C7</accession>
<dbReference type="InterPro" id="IPR011701">
    <property type="entry name" value="MFS"/>
</dbReference>
<dbReference type="Gene3D" id="3.40.50.150">
    <property type="entry name" value="Vaccinia Virus protein VP39"/>
    <property type="match status" value="1"/>
</dbReference>
<dbReference type="InterPro" id="IPR036259">
    <property type="entry name" value="MFS_trans_sf"/>
</dbReference>
<dbReference type="Pfam" id="PF08241">
    <property type="entry name" value="Methyltransf_11"/>
    <property type="match status" value="1"/>
</dbReference>
<dbReference type="Gene3D" id="1.20.1720.10">
    <property type="entry name" value="Multidrug resistance protein D"/>
    <property type="match status" value="1"/>
</dbReference>
<evidence type="ECO:0000259" key="6">
    <source>
        <dbReference type="PROSITE" id="PS50850"/>
    </source>
</evidence>
<evidence type="ECO:0000256" key="4">
    <source>
        <dbReference type="ARBA" id="ARBA00023136"/>
    </source>
</evidence>
<dbReference type="CDD" id="cd02440">
    <property type="entry name" value="AdoMet_MTases"/>
    <property type="match status" value="1"/>
</dbReference>
<feature type="transmembrane region" description="Helical" evidence="5">
    <location>
        <begin position="249"/>
        <end position="268"/>
    </location>
</feature>
<evidence type="ECO:0000256" key="2">
    <source>
        <dbReference type="ARBA" id="ARBA00022692"/>
    </source>
</evidence>
<dbReference type="RefSeq" id="XP_056051401.1">
    <property type="nucleotide sequence ID" value="XM_056194465.1"/>
</dbReference>
<evidence type="ECO:0000256" key="3">
    <source>
        <dbReference type="ARBA" id="ARBA00022989"/>
    </source>
</evidence>
<proteinExistence type="predicted"/>
<dbReference type="PRINTS" id="PR01036">
    <property type="entry name" value="TCRTETB"/>
</dbReference>
<feature type="transmembrane region" description="Helical" evidence="5">
    <location>
        <begin position="354"/>
        <end position="372"/>
    </location>
</feature>
<dbReference type="InterPro" id="IPR029063">
    <property type="entry name" value="SAM-dependent_MTases_sf"/>
</dbReference>
<feature type="transmembrane region" description="Helical" evidence="5">
    <location>
        <begin position="324"/>
        <end position="347"/>
    </location>
</feature>
<feature type="transmembrane region" description="Helical" evidence="5">
    <location>
        <begin position="289"/>
        <end position="312"/>
    </location>
</feature>
<dbReference type="Gene3D" id="1.20.1250.20">
    <property type="entry name" value="MFS general substrate transporter like domains"/>
    <property type="match status" value="1"/>
</dbReference>
<protein>
    <recommendedName>
        <fullName evidence="6">Major facilitator superfamily (MFS) profile domain-containing protein</fullName>
    </recommendedName>
</protein>
<dbReference type="Pfam" id="PF07690">
    <property type="entry name" value="MFS_1"/>
    <property type="match status" value="1"/>
</dbReference>
<reference evidence="7" key="1">
    <citation type="journal article" date="2023" name="Access Microbiol">
        <title>De-novo genome assembly for Akanthomyces muscarius, a biocontrol agent of insect agricultural pests.</title>
        <authorList>
            <person name="Erdos Z."/>
            <person name="Studholme D.J."/>
            <person name="Raymond B."/>
            <person name="Sharma M."/>
        </authorList>
    </citation>
    <scope>NUCLEOTIDE SEQUENCE</scope>
    <source>
        <strain evidence="7">Ve6</strain>
    </source>
</reference>
<evidence type="ECO:0000313" key="8">
    <source>
        <dbReference type="Proteomes" id="UP001144673"/>
    </source>
</evidence>
<feature type="transmembrane region" description="Helical" evidence="5">
    <location>
        <begin position="378"/>
        <end position="404"/>
    </location>
</feature>
<feature type="transmembrane region" description="Helical" evidence="5">
    <location>
        <begin position="544"/>
        <end position="563"/>
    </location>
</feature>
<feature type="transmembrane region" description="Helical" evidence="5">
    <location>
        <begin position="118"/>
        <end position="138"/>
    </location>
</feature>
<feature type="transmembrane region" description="Helical" evidence="5">
    <location>
        <begin position="177"/>
        <end position="197"/>
    </location>
</feature>
<dbReference type="GeneID" id="80890086"/>
<dbReference type="GO" id="GO:0005886">
    <property type="term" value="C:plasma membrane"/>
    <property type="evidence" value="ECO:0007669"/>
    <property type="project" value="TreeGrafter"/>
</dbReference>
<dbReference type="InterPro" id="IPR020846">
    <property type="entry name" value="MFS_dom"/>
</dbReference>
<feature type="domain" description="Major facilitator superfamily (MFS) profile" evidence="6">
    <location>
        <begin position="24"/>
        <end position="475"/>
    </location>
</feature>
<dbReference type="AlphaFoldDB" id="A0A9W8Q9C7"/>
<organism evidence="7 8">
    <name type="scientific">Akanthomyces muscarius</name>
    <name type="common">Entomopathogenic fungus</name>
    <name type="synonym">Lecanicillium muscarium</name>
    <dbReference type="NCBI Taxonomy" id="2231603"/>
    <lineage>
        <taxon>Eukaryota</taxon>
        <taxon>Fungi</taxon>
        <taxon>Dikarya</taxon>
        <taxon>Ascomycota</taxon>
        <taxon>Pezizomycotina</taxon>
        <taxon>Sordariomycetes</taxon>
        <taxon>Hypocreomycetidae</taxon>
        <taxon>Hypocreales</taxon>
        <taxon>Cordycipitaceae</taxon>
        <taxon>Akanthomyces</taxon>
    </lineage>
</organism>
<feature type="transmembrane region" description="Helical" evidence="5">
    <location>
        <begin position="88"/>
        <end position="106"/>
    </location>
</feature>
<keyword evidence="4 5" id="KW-0472">Membrane</keyword>
<dbReference type="PROSITE" id="PS50850">
    <property type="entry name" value="MFS"/>
    <property type="match status" value="1"/>
</dbReference>
<keyword evidence="3 5" id="KW-1133">Transmembrane helix</keyword>
<feature type="transmembrane region" description="Helical" evidence="5">
    <location>
        <begin position="145"/>
        <end position="165"/>
    </location>
</feature>
<dbReference type="GO" id="GO:0022857">
    <property type="term" value="F:transmembrane transporter activity"/>
    <property type="evidence" value="ECO:0007669"/>
    <property type="project" value="InterPro"/>
</dbReference>
<comment type="caution">
    <text evidence="7">The sequence shown here is derived from an EMBL/GenBank/DDBJ whole genome shotgun (WGS) entry which is preliminary data.</text>
</comment>
<comment type="subcellular location">
    <subcellularLocation>
        <location evidence="1">Membrane</location>
        <topology evidence="1">Multi-pass membrane protein</topology>
    </subcellularLocation>
</comment>
<keyword evidence="2 5" id="KW-0812">Transmembrane</keyword>
<dbReference type="PANTHER" id="PTHR23501:SF78">
    <property type="entry name" value="MAJOR FACILITATOR SUPERFAMILY (MFS) PROFILE DOMAIN-CONTAINING PROTEIN-RELATED"/>
    <property type="match status" value="1"/>
</dbReference>
<sequence>MDETTPLLLRNQSHALSRRRLLAVFPALALIQFISFLDQTAVSTSLPAIASALDTGSSISLVGASFLITSTGIQLINGRLSDIFGRKAALVTALSIMGAGNLWSGFCASPLQLFVSRAATGFGAGAINALVQIAIADITTLEQRGYYFGMVGMAVAFGNGLGPVVGGVLTQTFGWRWAFWFVCPLCLVAIGYLASVWPSLQRSPDDAKIQSRLKLIDWPGAVVSLAGISLILIPISLGGSRLPWNSPVTIGMLCSGVALLGIFLIIEWRFAKLPLLPAQLFRYGRSTNILIGTNLIIGWIYWGNLFLMPLYLQNVQGASPARAGTLMLPMVVAHGLTSALTGIIISATGHYKPVIVFGSFCWVFAAVGKLSFTQTSEVWKVAVVGVLDGVGVGCSLQPVLVGLLAGSDTENRAVLTGLRNFVRDLGGASGTTVSGTILSNLLFTQLRHRYSAELIAKLTSSTFALKDLGLTESERHMISGAYMNSLSVIYVTFAALAAIHLCLCLCIEDYGLKQKQKQRVAAPNITEDKPAVTMPRPQPTRLNSLFAPLMLLWPAISIHWAAFKEAFRTRGFAAIWNPTQQLDLGVANLLIETSEGFIEYESTTVVPSLVKQSKGKILELGPGPGNQIHRFDPELVEFIHAIDPNPHFKDDIAKKLQNSELESRYKFLACAVEDSDTLRAEGVTEGSMDTILSIQVMCAVNDPRPIMKEIWKLLKPGGQFIFWEHGKSKDTVTSIAQTLWNPAWSTFVGCHVNRDIRGAILAAGEWEGLENIEETDDHLTFLPRVWGVLVKKA</sequence>
<feature type="transmembrane region" description="Helical" evidence="5">
    <location>
        <begin position="21"/>
        <end position="37"/>
    </location>
</feature>
<evidence type="ECO:0000256" key="5">
    <source>
        <dbReference type="SAM" id="Phobius"/>
    </source>
</evidence>
<dbReference type="PANTHER" id="PTHR23501">
    <property type="entry name" value="MAJOR FACILITATOR SUPERFAMILY"/>
    <property type="match status" value="1"/>
</dbReference>
<evidence type="ECO:0000256" key="1">
    <source>
        <dbReference type="ARBA" id="ARBA00004141"/>
    </source>
</evidence>
<dbReference type="EMBL" id="JAJHUN010000010">
    <property type="protein sequence ID" value="KAJ4148460.1"/>
    <property type="molecule type" value="Genomic_DNA"/>
</dbReference>
<name>A0A9W8Q9C7_AKAMU</name>